<feature type="domain" description="EGF-like" evidence="7">
    <location>
        <begin position="3"/>
        <end position="40"/>
    </location>
</feature>
<keyword evidence="5" id="KW-0325">Glycoprotein</keyword>
<evidence type="ECO:0000313" key="10">
    <source>
        <dbReference type="Proteomes" id="UP000681720"/>
    </source>
</evidence>
<keyword evidence="2" id="KW-0732">Signal</keyword>
<dbReference type="InterPro" id="IPR000742">
    <property type="entry name" value="EGF"/>
</dbReference>
<evidence type="ECO:0000256" key="2">
    <source>
        <dbReference type="ARBA" id="ARBA00022729"/>
    </source>
</evidence>
<dbReference type="EMBL" id="CAJOBJ010019658">
    <property type="protein sequence ID" value="CAF4206033.1"/>
    <property type="molecule type" value="Genomic_DNA"/>
</dbReference>
<proteinExistence type="predicted"/>
<feature type="disulfide bond" evidence="6">
    <location>
        <begin position="68"/>
        <end position="77"/>
    </location>
</feature>
<dbReference type="PANTHER" id="PTHR12916">
    <property type="entry name" value="CYTOCHROME C OXIDASE POLYPEPTIDE VIC-2"/>
    <property type="match status" value="1"/>
</dbReference>
<dbReference type="PANTHER" id="PTHR12916:SF4">
    <property type="entry name" value="UNINFLATABLE, ISOFORM C"/>
    <property type="match status" value="1"/>
</dbReference>
<evidence type="ECO:0000313" key="8">
    <source>
        <dbReference type="EMBL" id="CAF4206033.1"/>
    </source>
</evidence>
<comment type="caution">
    <text evidence="6">Lacks conserved residue(s) required for the propagation of feature annotation.</text>
</comment>
<feature type="non-terminal residue" evidence="8">
    <location>
        <position position="1"/>
    </location>
</feature>
<dbReference type="Gene3D" id="2.10.25.10">
    <property type="entry name" value="Laminin"/>
    <property type="match status" value="2"/>
</dbReference>
<protein>
    <recommendedName>
        <fullName evidence="7">EGF-like domain-containing protein</fullName>
    </recommendedName>
</protein>
<evidence type="ECO:0000313" key="9">
    <source>
        <dbReference type="EMBL" id="CAF4366424.1"/>
    </source>
</evidence>
<dbReference type="SUPFAM" id="SSF57196">
    <property type="entry name" value="EGF/Laminin"/>
    <property type="match status" value="2"/>
</dbReference>
<dbReference type="Proteomes" id="UP000681720">
    <property type="component" value="Unassembled WGS sequence"/>
</dbReference>
<dbReference type="FunFam" id="2.10.25.10:FF:000255">
    <property type="entry name" value="Sushi, nidogen and EGF-like domains 1"/>
    <property type="match status" value="1"/>
</dbReference>
<evidence type="ECO:0000256" key="4">
    <source>
        <dbReference type="ARBA" id="ARBA00023157"/>
    </source>
</evidence>
<organism evidence="8 10">
    <name type="scientific">Rotaria magnacalcarata</name>
    <dbReference type="NCBI Taxonomy" id="392030"/>
    <lineage>
        <taxon>Eukaryota</taxon>
        <taxon>Metazoa</taxon>
        <taxon>Spiralia</taxon>
        <taxon>Gnathifera</taxon>
        <taxon>Rotifera</taxon>
        <taxon>Eurotatoria</taxon>
        <taxon>Bdelloidea</taxon>
        <taxon>Philodinida</taxon>
        <taxon>Philodinidae</taxon>
        <taxon>Rotaria</taxon>
    </lineage>
</organism>
<keyword evidence="4 6" id="KW-1015">Disulfide bond</keyword>
<keyword evidence="1 6" id="KW-0245">EGF-like domain</keyword>
<keyword evidence="3" id="KW-0677">Repeat</keyword>
<evidence type="ECO:0000259" key="7">
    <source>
        <dbReference type="PROSITE" id="PS50026"/>
    </source>
</evidence>
<feature type="disulfide bond" evidence="6">
    <location>
        <begin position="30"/>
        <end position="39"/>
    </location>
</feature>
<evidence type="ECO:0000256" key="1">
    <source>
        <dbReference type="ARBA" id="ARBA00022536"/>
    </source>
</evidence>
<dbReference type="EMBL" id="CAJOBH010048291">
    <property type="protein sequence ID" value="CAF4366424.1"/>
    <property type="molecule type" value="Genomic_DNA"/>
</dbReference>
<accession>A0A8S2S8U0</accession>
<comment type="caution">
    <text evidence="8">The sequence shown here is derived from an EMBL/GenBank/DDBJ whole genome shotgun (WGS) entry which is preliminary data.</text>
</comment>
<evidence type="ECO:0000256" key="6">
    <source>
        <dbReference type="PROSITE-ProRule" id="PRU00076"/>
    </source>
</evidence>
<dbReference type="PROSITE" id="PS50026">
    <property type="entry name" value="EGF_3"/>
    <property type="match status" value="2"/>
</dbReference>
<gene>
    <name evidence="9" type="ORF">BYL167_LOCUS30131</name>
    <name evidence="8" type="ORF">GIL414_LOCUS21800</name>
</gene>
<evidence type="ECO:0000256" key="3">
    <source>
        <dbReference type="ARBA" id="ARBA00022737"/>
    </source>
</evidence>
<sequence length="83" mass="9415">QYDLRKCNETLCRNYGTCYMGFDGYAQCHCNQIFTGIFCESRVHPCFPNPCTNGGTCVARGNKVACLCRHKFTGNQCEKQMDI</sequence>
<dbReference type="Pfam" id="PF00008">
    <property type="entry name" value="EGF"/>
    <property type="match status" value="1"/>
</dbReference>
<dbReference type="SMART" id="SM00181">
    <property type="entry name" value="EGF"/>
    <property type="match status" value="2"/>
</dbReference>
<dbReference type="PROSITE" id="PS00022">
    <property type="entry name" value="EGF_1"/>
    <property type="match status" value="2"/>
</dbReference>
<dbReference type="AlphaFoldDB" id="A0A8S2S8U0"/>
<dbReference type="Proteomes" id="UP000681967">
    <property type="component" value="Unassembled WGS sequence"/>
</dbReference>
<name>A0A8S2S8U0_9BILA</name>
<reference evidence="8" key="1">
    <citation type="submission" date="2021-02" db="EMBL/GenBank/DDBJ databases">
        <authorList>
            <person name="Nowell W R."/>
        </authorList>
    </citation>
    <scope>NUCLEOTIDE SEQUENCE</scope>
</reference>
<feature type="domain" description="EGF-like" evidence="7">
    <location>
        <begin position="42"/>
        <end position="78"/>
    </location>
</feature>
<evidence type="ECO:0000256" key="5">
    <source>
        <dbReference type="ARBA" id="ARBA00023180"/>
    </source>
</evidence>